<dbReference type="InParanoid" id="A2ERA4"/>
<dbReference type="Proteomes" id="UP000001542">
    <property type="component" value="Unassembled WGS sequence"/>
</dbReference>
<dbReference type="EMBL" id="DS113465">
    <property type="protein sequence ID" value="EAY04780.1"/>
    <property type="molecule type" value="Genomic_DNA"/>
</dbReference>
<keyword evidence="3" id="KW-1185">Reference proteome</keyword>
<reference evidence="2" key="1">
    <citation type="submission" date="2006-10" db="EMBL/GenBank/DDBJ databases">
        <authorList>
            <person name="Amadeo P."/>
            <person name="Zhao Q."/>
            <person name="Wortman J."/>
            <person name="Fraser-Liggett C."/>
            <person name="Carlton J."/>
        </authorList>
    </citation>
    <scope>NUCLEOTIDE SEQUENCE</scope>
    <source>
        <strain evidence="2">G3</strain>
    </source>
</reference>
<dbReference type="AlphaFoldDB" id="A2ERA4"/>
<feature type="compositionally biased region" description="Polar residues" evidence="1">
    <location>
        <begin position="29"/>
        <end position="38"/>
    </location>
</feature>
<feature type="compositionally biased region" description="Basic and acidic residues" evidence="1">
    <location>
        <begin position="39"/>
        <end position="54"/>
    </location>
</feature>
<gene>
    <name evidence="2" type="ORF">TVAG_305290</name>
</gene>
<evidence type="ECO:0000313" key="3">
    <source>
        <dbReference type="Proteomes" id="UP000001542"/>
    </source>
</evidence>
<dbReference type="VEuPathDB" id="TrichDB:TVAGG3_1003760"/>
<organism evidence="2 3">
    <name type="scientific">Trichomonas vaginalis (strain ATCC PRA-98 / G3)</name>
    <dbReference type="NCBI Taxonomy" id="412133"/>
    <lineage>
        <taxon>Eukaryota</taxon>
        <taxon>Metamonada</taxon>
        <taxon>Parabasalia</taxon>
        <taxon>Trichomonadida</taxon>
        <taxon>Trichomonadidae</taxon>
        <taxon>Trichomonas</taxon>
    </lineage>
</organism>
<name>A2ERA4_TRIV3</name>
<reference evidence="2" key="2">
    <citation type="journal article" date="2007" name="Science">
        <title>Draft genome sequence of the sexually transmitted pathogen Trichomonas vaginalis.</title>
        <authorList>
            <person name="Carlton J.M."/>
            <person name="Hirt R.P."/>
            <person name="Silva J.C."/>
            <person name="Delcher A.L."/>
            <person name="Schatz M."/>
            <person name="Zhao Q."/>
            <person name="Wortman J.R."/>
            <person name="Bidwell S.L."/>
            <person name="Alsmark U.C.M."/>
            <person name="Besteiro S."/>
            <person name="Sicheritz-Ponten T."/>
            <person name="Noel C.J."/>
            <person name="Dacks J.B."/>
            <person name="Foster P.G."/>
            <person name="Simillion C."/>
            <person name="Van de Peer Y."/>
            <person name="Miranda-Saavedra D."/>
            <person name="Barton G.J."/>
            <person name="Westrop G.D."/>
            <person name="Mueller S."/>
            <person name="Dessi D."/>
            <person name="Fiori P.L."/>
            <person name="Ren Q."/>
            <person name="Paulsen I."/>
            <person name="Zhang H."/>
            <person name="Bastida-Corcuera F.D."/>
            <person name="Simoes-Barbosa A."/>
            <person name="Brown M.T."/>
            <person name="Hayes R.D."/>
            <person name="Mukherjee M."/>
            <person name="Okumura C.Y."/>
            <person name="Schneider R."/>
            <person name="Smith A.J."/>
            <person name="Vanacova S."/>
            <person name="Villalvazo M."/>
            <person name="Haas B.J."/>
            <person name="Pertea M."/>
            <person name="Feldblyum T.V."/>
            <person name="Utterback T.R."/>
            <person name="Shu C.L."/>
            <person name="Osoegawa K."/>
            <person name="de Jong P.J."/>
            <person name="Hrdy I."/>
            <person name="Horvathova L."/>
            <person name="Zubacova Z."/>
            <person name="Dolezal P."/>
            <person name="Malik S.B."/>
            <person name="Logsdon J.M. Jr."/>
            <person name="Henze K."/>
            <person name="Gupta A."/>
            <person name="Wang C.C."/>
            <person name="Dunne R.L."/>
            <person name="Upcroft J.A."/>
            <person name="Upcroft P."/>
            <person name="White O."/>
            <person name="Salzberg S.L."/>
            <person name="Tang P."/>
            <person name="Chiu C.-H."/>
            <person name="Lee Y.-S."/>
            <person name="Embley T.M."/>
            <person name="Coombs G.H."/>
            <person name="Mottram J.C."/>
            <person name="Tachezy J."/>
            <person name="Fraser-Liggett C.M."/>
            <person name="Johnson P.J."/>
        </authorList>
    </citation>
    <scope>NUCLEOTIDE SEQUENCE [LARGE SCALE GENOMIC DNA]</scope>
    <source>
        <strain evidence="2">G3</strain>
    </source>
</reference>
<dbReference type="KEGG" id="tva:4762643"/>
<evidence type="ECO:0000313" key="2">
    <source>
        <dbReference type="EMBL" id="EAY04780.1"/>
    </source>
</evidence>
<dbReference type="RefSeq" id="XP_001317003.1">
    <property type="nucleotide sequence ID" value="XM_001316968.1"/>
</dbReference>
<dbReference type="VEuPathDB" id="TrichDB:TVAG_305290"/>
<accession>A2ERA4</accession>
<evidence type="ECO:0000256" key="1">
    <source>
        <dbReference type="SAM" id="MobiDB-lite"/>
    </source>
</evidence>
<feature type="region of interest" description="Disordered" evidence="1">
    <location>
        <begin position="29"/>
        <end position="60"/>
    </location>
</feature>
<proteinExistence type="predicted"/>
<protein>
    <submittedName>
        <fullName evidence="2">Uncharacterized protein</fullName>
    </submittedName>
</protein>
<sequence>MPISIIFVSSQNTDFLHLYLVYAISSVESGNKQTTISSEESREKRTPNSTRKDQGVNPIPTKDQYFRCCNIG</sequence>